<dbReference type="InterPro" id="IPR007485">
    <property type="entry name" value="LPS_assembly_LptE"/>
</dbReference>
<dbReference type="PROSITE" id="PS51257">
    <property type="entry name" value="PROKAR_LIPOPROTEIN"/>
    <property type="match status" value="1"/>
</dbReference>
<name>D6Z020_DESAT</name>
<sequence length="180" mass="19945">MHILKISTLTACLALLLGLTACGYHNPNVLPEVRDLPPVPIYAPMWRNATSELALEVQAHNAINDWLAQSARIILVADEDAADYVLEGRINSVRYPGFSYDTTSAARSLTAIMDAGATLTERASGRIVWQNPSIKLEETYNLSDSISQNDANKRQALHNLVDNLAEQVYLRVLRSLTRNQ</sequence>
<dbReference type="RefSeq" id="WP_013162708.1">
    <property type="nucleotide sequence ID" value="NC_014216.1"/>
</dbReference>
<protein>
    <recommendedName>
        <fullName evidence="4">LPS-assembly lipoprotein LptE</fullName>
    </recommendedName>
</protein>
<dbReference type="EMBL" id="CP001940">
    <property type="protein sequence ID" value="ADH85177.1"/>
    <property type="molecule type" value="Genomic_DNA"/>
</dbReference>
<dbReference type="AlphaFoldDB" id="D6Z020"/>
<evidence type="ECO:0000313" key="2">
    <source>
        <dbReference type="EMBL" id="ADH85177.1"/>
    </source>
</evidence>
<evidence type="ECO:0000256" key="1">
    <source>
        <dbReference type="SAM" id="SignalP"/>
    </source>
</evidence>
<keyword evidence="1" id="KW-0732">Signal</keyword>
<dbReference type="Proteomes" id="UP000001508">
    <property type="component" value="Chromosome"/>
</dbReference>
<dbReference type="KEGG" id="dak:DaAHT2_0471"/>
<dbReference type="STRING" id="589865.DaAHT2_0471"/>
<evidence type="ECO:0008006" key="4">
    <source>
        <dbReference type="Google" id="ProtNLM"/>
    </source>
</evidence>
<organism evidence="2 3">
    <name type="scientific">Desulfurivibrio alkaliphilus (strain DSM 19089 / UNIQEM U267 / AHT2)</name>
    <dbReference type="NCBI Taxonomy" id="589865"/>
    <lineage>
        <taxon>Bacteria</taxon>
        <taxon>Pseudomonadati</taxon>
        <taxon>Thermodesulfobacteriota</taxon>
        <taxon>Desulfobulbia</taxon>
        <taxon>Desulfobulbales</taxon>
        <taxon>Desulfobulbaceae</taxon>
        <taxon>Desulfurivibrio</taxon>
    </lineage>
</organism>
<keyword evidence="3" id="KW-1185">Reference proteome</keyword>
<dbReference type="HOGENOM" id="CLU_114082_0_3_7"/>
<dbReference type="GO" id="GO:0043165">
    <property type="term" value="P:Gram-negative-bacterium-type cell outer membrane assembly"/>
    <property type="evidence" value="ECO:0007669"/>
    <property type="project" value="InterPro"/>
</dbReference>
<dbReference type="OrthoDB" id="5431437at2"/>
<proteinExistence type="predicted"/>
<dbReference type="Pfam" id="PF04390">
    <property type="entry name" value="LptE"/>
    <property type="match status" value="1"/>
</dbReference>
<feature type="chain" id="PRO_5003091236" description="LPS-assembly lipoprotein LptE" evidence="1">
    <location>
        <begin position="24"/>
        <end position="180"/>
    </location>
</feature>
<evidence type="ECO:0000313" key="3">
    <source>
        <dbReference type="Proteomes" id="UP000001508"/>
    </source>
</evidence>
<dbReference type="InParanoid" id="D6Z020"/>
<gene>
    <name evidence="2" type="ordered locus">DaAHT2_0471</name>
</gene>
<feature type="signal peptide" evidence="1">
    <location>
        <begin position="1"/>
        <end position="23"/>
    </location>
</feature>
<dbReference type="GO" id="GO:0019867">
    <property type="term" value="C:outer membrane"/>
    <property type="evidence" value="ECO:0007669"/>
    <property type="project" value="InterPro"/>
</dbReference>
<accession>D6Z020</accession>
<reference evidence="3" key="1">
    <citation type="submission" date="2010-02" db="EMBL/GenBank/DDBJ databases">
        <title>Complete sequence of Desulfurivibrio alkaliphilus AHT2.</title>
        <authorList>
            <consortium name="US DOE Joint Genome Institute"/>
            <person name="Pitluck S."/>
            <person name="Chertkov O."/>
            <person name="Detter J.C."/>
            <person name="Han C."/>
            <person name="Tapia R."/>
            <person name="Larimer F."/>
            <person name="Land M."/>
            <person name="Hauser L."/>
            <person name="Kyrpides N."/>
            <person name="Mikhailova N."/>
            <person name="Sorokin D.Y."/>
            <person name="Muyzer G."/>
            <person name="Woyke T."/>
        </authorList>
    </citation>
    <scope>NUCLEOTIDE SEQUENCE [LARGE SCALE GENOMIC DNA]</scope>
    <source>
        <strain evidence="3">DSM 19089 / UNIQEM U267 / AHT2</strain>
    </source>
</reference>
<dbReference type="eggNOG" id="COG2980">
    <property type="taxonomic scope" value="Bacteria"/>
</dbReference>